<evidence type="ECO:0000313" key="2">
    <source>
        <dbReference type="EMBL" id="SDH37563.1"/>
    </source>
</evidence>
<proteinExistence type="predicted"/>
<name>A0ABY0QHH2_9BRAD</name>
<reference evidence="3 4" key="1">
    <citation type="submission" date="2016-10" db="EMBL/GenBank/DDBJ databases">
        <authorList>
            <person name="Varghese N."/>
            <person name="Submissions S."/>
        </authorList>
    </citation>
    <scope>NUCLEOTIDE SEQUENCE [LARGE SCALE GENOMIC DNA]</scope>
    <source>
        <strain evidence="3 4">GAS524</strain>
    </source>
</reference>
<feature type="region of interest" description="Disordered" evidence="1">
    <location>
        <begin position="59"/>
        <end position="80"/>
    </location>
</feature>
<dbReference type="Proteomes" id="UP000198803">
    <property type="component" value="Chromosome I"/>
</dbReference>
<dbReference type="EMBL" id="LT629693">
    <property type="protein sequence ID" value="SDH37563.1"/>
    <property type="molecule type" value="Genomic_DNA"/>
</dbReference>
<evidence type="ECO:0000313" key="3">
    <source>
        <dbReference type="EMBL" id="SDK46015.1"/>
    </source>
</evidence>
<gene>
    <name evidence="2" type="ORF">SAMN05444163_0006</name>
    <name evidence="3" type="ORF">SAMN05444163_8166</name>
</gene>
<keyword evidence="4" id="KW-1185">Reference proteome</keyword>
<evidence type="ECO:0000256" key="1">
    <source>
        <dbReference type="SAM" id="MobiDB-lite"/>
    </source>
</evidence>
<protein>
    <submittedName>
        <fullName evidence="3">Uncharacterized protein</fullName>
    </submittedName>
</protein>
<organism evidence="3 4">
    <name type="scientific">Bradyrhizobium ottawaense</name>
    <dbReference type="NCBI Taxonomy" id="931866"/>
    <lineage>
        <taxon>Bacteria</taxon>
        <taxon>Pseudomonadati</taxon>
        <taxon>Pseudomonadota</taxon>
        <taxon>Alphaproteobacteria</taxon>
        <taxon>Hyphomicrobiales</taxon>
        <taxon>Nitrobacteraceae</taxon>
        <taxon>Bradyrhizobium</taxon>
    </lineage>
</organism>
<accession>A0ABY0QHH2</accession>
<sequence>MEPRRLSKAQRVSIPEGGFSLRGVIDGWFIHTAKVVEEPEPDLFKTEVGRLYRIDHWSPPSKPTSEYENIPADWPVPPKQ</sequence>
<evidence type="ECO:0000313" key="4">
    <source>
        <dbReference type="Proteomes" id="UP000198803"/>
    </source>
</evidence>
<dbReference type="EMBL" id="LT629693">
    <property type="protein sequence ID" value="SDK46015.1"/>
    <property type="molecule type" value="Genomic_DNA"/>
</dbReference>